<evidence type="ECO:0000313" key="3">
    <source>
        <dbReference type="Proteomes" id="UP000287601"/>
    </source>
</evidence>
<name>A0A410PXC9_9FIRM</name>
<sequence length="167" mass="19086">MTFLTTVKDPDLADNKGMEGKFAREKLNGDGRRTVEANEALKAVIIFAIGFVGYGVIEILFRGYTHWSMLLTGGACLLTLYYLNVQFNKVSMVWKALIGAFVITAYELAVGVIVNLLFHFNVWDYSEQPFDFLGQICPLFTFLWFLLCLLLLAVSKIFYRRNRYLTP</sequence>
<keyword evidence="1" id="KW-1133">Transmembrane helix</keyword>
<gene>
    <name evidence="2" type="ORF">EQM06_10410</name>
</gene>
<evidence type="ECO:0000256" key="1">
    <source>
        <dbReference type="SAM" id="Phobius"/>
    </source>
</evidence>
<evidence type="ECO:0008006" key="4">
    <source>
        <dbReference type="Google" id="ProtNLM"/>
    </source>
</evidence>
<dbReference type="EMBL" id="CP035281">
    <property type="protein sequence ID" value="QAT43598.1"/>
    <property type="molecule type" value="Genomic_DNA"/>
</dbReference>
<dbReference type="KEGG" id="amij:EQM06_10410"/>
<evidence type="ECO:0000313" key="2">
    <source>
        <dbReference type="EMBL" id="QAT43598.1"/>
    </source>
</evidence>
<reference evidence="2 3" key="1">
    <citation type="submission" date="2019-01" db="EMBL/GenBank/DDBJ databases">
        <title>Draft genomes of a novel of Aminipila strains.</title>
        <authorList>
            <person name="Ma S."/>
        </authorList>
    </citation>
    <scope>NUCLEOTIDE SEQUENCE [LARGE SCALE GENOMIC DNA]</scope>
    <source>
        <strain evidence="3">JN-39</strain>
    </source>
</reference>
<feature type="transmembrane region" description="Helical" evidence="1">
    <location>
        <begin position="96"/>
        <end position="120"/>
    </location>
</feature>
<dbReference type="Pfam" id="PF06541">
    <property type="entry name" value="ABC_trans_CmpB"/>
    <property type="match status" value="1"/>
</dbReference>
<keyword evidence="1" id="KW-0812">Transmembrane</keyword>
<dbReference type="OrthoDB" id="1752779at2"/>
<dbReference type="AlphaFoldDB" id="A0A410PXC9"/>
<dbReference type="InterPro" id="IPR010540">
    <property type="entry name" value="CmpB_TMEM229"/>
</dbReference>
<feature type="transmembrane region" description="Helical" evidence="1">
    <location>
        <begin position="132"/>
        <end position="154"/>
    </location>
</feature>
<dbReference type="Proteomes" id="UP000287601">
    <property type="component" value="Chromosome"/>
</dbReference>
<feature type="transmembrane region" description="Helical" evidence="1">
    <location>
        <begin position="40"/>
        <end position="61"/>
    </location>
</feature>
<organism evidence="2 3">
    <name type="scientific">Aminipila luticellarii</name>
    <dbReference type="NCBI Taxonomy" id="2507160"/>
    <lineage>
        <taxon>Bacteria</taxon>
        <taxon>Bacillati</taxon>
        <taxon>Bacillota</taxon>
        <taxon>Clostridia</taxon>
        <taxon>Peptostreptococcales</taxon>
        <taxon>Anaerovoracaceae</taxon>
        <taxon>Aminipila</taxon>
    </lineage>
</organism>
<keyword evidence="1" id="KW-0472">Membrane</keyword>
<proteinExistence type="predicted"/>
<keyword evidence="3" id="KW-1185">Reference proteome</keyword>
<accession>A0A410PXC9</accession>
<protein>
    <recommendedName>
        <fullName evidence="4">ABC-transporter type IV</fullName>
    </recommendedName>
</protein>
<feature type="transmembrane region" description="Helical" evidence="1">
    <location>
        <begin position="67"/>
        <end position="84"/>
    </location>
</feature>